<accession>N8ZQD3</accession>
<dbReference type="Proteomes" id="UP000013117">
    <property type="component" value="Unassembled WGS sequence"/>
</dbReference>
<name>N8ZQD3_9GAMM</name>
<protein>
    <submittedName>
        <fullName evidence="1">Uncharacterized protein</fullName>
    </submittedName>
</protein>
<organism evidence="1 2">
    <name type="scientific">Acinetobacter gerneri DSM 14967 = CIP 107464 = MTCC 9824</name>
    <dbReference type="NCBI Taxonomy" id="1120926"/>
    <lineage>
        <taxon>Bacteria</taxon>
        <taxon>Pseudomonadati</taxon>
        <taxon>Pseudomonadota</taxon>
        <taxon>Gammaproteobacteria</taxon>
        <taxon>Moraxellales</taxon>
        <taxon>Moraxellaceae</taxon>
        <taxon>Acinetobacter</taxon>
    </lineage>
</organism>
<dbReference type="GeneID" id="84209309"/>
<dbReference type="AlphaFoldDB" id="N8ZQD3"/>
<reference evidence="1 2" key="1">
    <citation type="submission" date="2013-02" db="EMBL/GenBank/DDBJ databases">
        <title>The Genome Sequence of Acinetobacter gerneri CIP 107464.</title>
        <authorList>
            <consortium name="The Broad Institute Genome Sequencing Platform"/>
            <consortium name="The Broad Institute Genome Sequencing Center for Infectious Disease"/>
            <person name="Cerqueira G."/>
            <person name="Feldgarden M."/>
            <person name="Courvalin P."/>
            <person name="Perichon B."/>
            <person name="Grillot-Courvalin C."/>
            <person name="Clermont D."/>
            <person name="Rocha E."/>
            <person name="Yoon E.-J."/>
            <person name="Nemec A."/>
            <person name="Walker B."/>
            <person name="Young S.K."/>
            <person name="Zeng Q."/>
            <person name="Gargeya S."/>
            <person name="Fitzgerald M."/>
            <person name="Haas B."/>
            <person name="Abouelleil A."/>
            <person name="Alvarado L."/>
            <person name="Arachchi H.M."/>
            <person name="Berlin A.M."/>
            <person name="Chapman S.B."/>
            <person name="Dewar J."/>
            <person name="Goldberg J."/>
            <person name="Griggs A."/>
            <person name="Gujja S."/>
            <person name="Hansen M."/>
            <person name="Howarth C."/>
            <person name="Imamovic A."/>
            <person name="Larimer J."/>
            <person name="McCowan C."/>
            <person name="Murphy C."/>
            <person name="Neiman D."/>
            <person name="Pearson M."/>
            <person name="Priest M."/>
            <person name="Roberts A."/>
            <person name="Saif S."/>
            <person name="Shea T."/>
            <person name="Sisk P."/>
            <person name="Sykes S."/>
            <person name="Wortman J."/>
            <person name="Nusbaum C."/>
            <person name="Birren B."/>
        </authorList>
    </citation>
    <scope>NUCLEOTIDE SEQUENCE [LARGE SCALE GENOMIC DNA]</scope>
    <source>
        <strain evidence="1 2">CIP 107464</strain>
    </source>
</reference>
<dbReference type="OrthoDB" id="6715510at2"/>
<gene>
    <name evidence="1" type="ORF">F960_01959</name>
</gene>
<dbReference type="RefSeq" id="WP_004862062.1">
    <property type="nucleotide sequence ID" value="NZ_ASYY01000058.1"/>
</dbReference>
<evidence type="ECO:0000313" key="1">
    <source>
        <dbReference type="EMBL" id="ENV33953.1"/>
    </source>
</evidence>
<proteinExistence type="predicted"/>
<evidence type="ECO:0000313" key="2">
    <source>
        <dbReference type="Proteomes" id="UP000013117"/>
    </source>
</evidence>
<dbReference type="HOGENOM" id="CLU_2340441_0_0_6"/>
<comment type="caution">
    <text evidence="1">The sequence shown here is derived from an EMBL/GenBank/DDBJ whole genome shotgun (WGS) entry which is preliminary data.</text>
</comment>
<dbReference type="EMBL" id="APPN01000063">
    <property type="protein sequence ID" value="ENV33953.1"/>
    <property type="molecule type" value="Genomic_DNA"/>
</dbReference>
<keyword evidence="2" id="KW-1185">Reference proteome</keyword>
<sequence length="97" mass="11397">MKTIRITNAELAMIEQHRQSIKHKKATDRFRKEVLKLAFEFKQYLEREHMHPSFSEFINCFDPPASNINKLKYEAVKSVFDAVNSIEIPKNFNQLGA</sequence>
<dbReference type="STRING" id="202952.GCA_000747725_01996"/>